<comment type="subunit">
    <text evidence="10">Probably interacts with PlsX.</text>
</comment>
<dbReference type="InterPro" id="IPR003811">
    <property type="entry name" value="G3P_acylTferase_PlsY"/>
</dbReference>
<feature type="transmembrane region" description="Helical" evidence="10">
    <location>
        <begin position="46"/>
        <end position="71"/>
    </location>
</feature>
<keyword evidence="4 10" id="KW-0812">Transmembrane</keyword>
<dbReference type="OrthoDB" id="9777124at2"/>
<evidence type="ECO:0000256" key="5">
    <source>
        <dbReference type="ARBA" id="ARBA00022989"/>
    </source>
</evidence>
<dbReference type="NCBIfam" id="TIGR00023">
    <property type="entry name" value="glycerol-3-phosphate 1-O-acyltransferase PlsY"/>
    <property type="match status" value="1"/>
</dbReference>
<reference evidence="11 12" key="1">
    <citation type="submission" date="2018-03" db="EMBL/GenBank/DDBJ databases">
        <title>Alkalicoccus saliphilus sp. nov., isolated from a mineral pool.</title>
        <authorList>
            <person name="Zhao B."/>
        </authorList>
    </citation>
    <scope>NUCLEOTIDE SEQUENCE [LARGE SCALE GENOMIC DNA]</scope>
    <source>
        <strain evidence="11 12">6AG</strain>
    </source>
</reference>
<gene>
    <name evidence="10 11" type="primary">plsY</name>
    <name evidence="11" type="ORF">C6Y45_00275</name>
</gene>
<evidence type="ECO:0000256" key="6">
    <source>
        <dbReference type="ARBA" id="ARBA00023098"/>
    </source>
</evidence>
<dbReference type="EC" id="2.3.1.275" evidence="10"/>
<comment type="function">
    <text evidence="10">Catalyzes the transfer of an acyl group from acyl-phosphate (acyl-PO(4)) to glycerol-3-phosphate (G3P) to form lysophosphatidic acid (LPA). This enzyme utilizes acyl-phosphate as fatty acyl donor, but not acyl-CoA or acyl-ACP.</text>
</comment>
<dbReference type="PANTHER" id="PTHR30309:SF0">
    <property type="entry name" value="GLYCEROL-3-PHOSPHATE ACYLTRANSFERASE-RELATED"/>
    <property type="match status" value="1"/>
</dbReference>
<evidence type="ECO:0000313" key="11">
    <source>
        <dbReference type="EMBL" id="PTL40380.1"/>
    </source>
</evidence>
<dbReference type="Pfam" id="PF02660">
    <property type="entry name" value="G3P_acyltransf"/>
    <property type="match status" value="1"/>
</dbReference>
<dbReference type="HAMAP" id="MF_01043">
    <property type="entry name" value="PlsY"/>
    <property type="match status" value="1"/>
</dbReference>
<sequence>MGIAAVIVSYLIGAVSFSYLIGQLLKKLDIRDHGSGNAGATNTLRVLGVGPAIVVLLLDCAKGIAAVWIGFAAGGGDPVLAALCGSAAVVGHNWPVFFGFRGGKGVATTIGVLATLVFWTALAAGIIAILTIAVTRYVSLGSLLFMIGTTLLTAVLHPVFNYPFVYVYFLAALTILSLWRHSSNIKKLMNGTESKLGEKVKSKEAGG</sequence>
<keyword evidence="6 10" id="KW-0443">Lipid metabolism</keyword>
<evidence type="ECO:0000256" key="9">
    <source>
        <dbReference type="ARBA" id="ARBA00023264"/>
    </source>
</evidence>
<keyword evidence="9 10" id="KW-1208">Phospholipid metabolism</keyword>
<evidence type="ECO:0000313" key="12">
    <source>
        <dbReference type="Proteomes" id="UP000240509"/>
    </source>
</evidence>
<dbReference type="GO" id="GO:0005886">
    <property type="term" value="C:plasma membrane"/>
    <property type="evidence" value="ECO:0007669"/>
    <property type="project" value="UniProtKB-SubCell"/>
</dbReference>
<dbReference type="Proteomes" id="UP000240509">
    <property type="component" value="Unassembled WGS sequence"/>
</dbReference>
<name>A0A2T4UAG2_9BACI</name>
<dbReference type="RefSeq" id="WP_107582786.1">
    <property type="nucleotide sequence ID" value="NZ_PZJJ01000001.1"/>
</dbReference>
<dbReference type="GO" id="GO:0008654">
    <property type="term" value="P:phospholipid biosynthetic process"/>
    <property type="evidence" value="ECO:0007669"/>
    <property type="project" value="UniProtKB-UniRule"/>
</dbReference>
<evidence type="ECO:0000256" key="1">
    <source>
        <dbReference type="ARBA" id="ARBA00022475"/>
    </source>
</evidence>
<accession>A0A2T4UAG2</accession>
<dbReference type="GO" id="GO:0043772">
    <property type="term" value="F:acyl-phosphate glycerol-3-phosphate acyltransferase activity"/>
    <property type="evidence" value="ECO:0007669"/>
    <property type="project" value="UniProtKB-UniRule"/>
</dbReference>
<dbReference type="PANTHER" id="PTHR30309">
    <property type="entry name" value="INNER MEMBRANE PROTEIN YGIH"/>
    <property type="match status" value="1"/>
</dbReference>
<feature type="transmembrane region" description="Helical" evidence="10">
    <location>
        <begin position="162"/>
        <end position="179"/>
    </location>
</feature>
<evidence type="ECO:0000256" key="7">
    <source>
        <dbReference type="ARBA" id="ARBA00023136"/>
    </source>
</evidence>
<evidence type="ECO:0000256" key="3">
    <source>
        <dbReference type="ARBA" id="ARBA00022679"/>
    </source>
</evidence>
<keyword evidence="7 10" id="KW-0472">Membrane</keyword>
<keyword evidence="3 10" id="KW-0808">Transferase</keyword>
<keyword evidence="11" id="KW-0012">Acyltransferase</keyword>
<dbReference type="SMART" id="SM01207">
    <property type="entry name" value="G3P_acyltransf"/>
    <property type="match status" value="1"/>
</dbReference>
<dbReference type="AlphaFoldDB" id="A0A2T4UAG2"/>
<evidence type="ECO:0000256" key="2">
    <source>
        <dbReference type="ARBA" id="ARBA00022516"/>
    </source>
</evidence>
<keyword evidence="12" id="KW-1185">Reference proteome</keyword>
<evidence type="ECO:0000256" key="4">
    <source>
        <dbReference type="ARBA" id="ARBA00022692"/>
    </source>
</evidence>
<dbReference type="UniPathway" id="UPA00085"/>
<keyword evidence="5 10" id="KW-1133">Transmembrane helix</keyword>
<protein>
    <recommendedName>
        <fullName evidence="10">Glycerol-3-phosphate acyltransferase</fullName>
    </recommendedName>
    <alternativeName>
        <fullName evidence="10">Acyl-PO4 G3P acyltransferase</fullName>
    </alternativeName>
    <alternativeName>
        <fullName evidence="10">Acyl-phosphate--glycerol-3-phosphate acyltransferase</fullName>
    </alternativeName>
    <alternativeName>
        <fullName evidence="10">G3P acyltransferase</fullName>
        <shortName evidence="10">GPAT</shortName>
        <ecNumber evidence="10">2.3.1.275</ecNumber>
    </alternativeName>
    <alternativeName>
        <fullName evidence="10">Lysophosphatidic acid synthase</fullName>
        <shortName evidence="10">LPA synthase</shortName>
    </alternativeName>
</protein>
<keyword evidence="1 10" id="KW-1003">Cell membrane</keyword>
<organism evidence="11 12">
    <name type="scientific">Alkalicoccus saliphilus</name>
    <dbReference type="NCBI Taxonomy" id="200989"/>
    <lineage>
        <taxon>Bacteria</taxon>
        <taxon>Bacillati</taxon>
        <taxon>Bacillota</taxon>
        <taxon>Bacilli</taxon>
        <taxon>Bacillales</taxon>
        <taxon>Bacillaceae</taxon>
        <taxon>Alkalicoccus</taxon>
    </lineage>
</organism>
<proteinExistence type="inferred from homology"/>
<keyword evidence="2 10" id="KW-0444">Lipid biosynthesis</keyword>
<evidence type="ECO:0000256" key="8">
    <source>
        <dbReference type="ARBA" id="ARBA00023209"/>
    </source>
</evidence>
<keyword evidence="8 10" id="KW-0594">Phospholipid biosynthesis</keyword>
<feature type="transmembrane region" description="Helical" evidence="10">
    <location>
        <begin position="137"/>
        <end position="156"/>
    </location>
</feature>
<comment type="subcellular location">
    <subcellularLocation>
        <location evidence="10">Cell membrane</location>
        <topology evidence="10">Multi-pass membrane protein</topology>
    </subcellularLocation>
</comment>
<evidence type="ECO:0000256" key="10">
    <source>
        <dbReference type="HAMAP-Rule" id="MF_01043"/>
    </source>
</evidence>
<comment type="pathway">
    <text evidence="10">Lipid metabolism; phospholipid metabolism.</text>
</comment>
<dbReference type="EMBL" id="PZJJ01000001">
    <property type="protein sequence ID" value="PTL40380.1"/>
    <property type="molecule type" value="Genomic_DNA"/>
</dbReference>
<comment type="catalytic activity">
    <reaction evidence="10">
        <text>an acyl phosphate + sn-glycerol 3-phosphate = a 1-acyl-sn-glycero-3-phosphate + phosphate</text>
        <dbReference type="Rhea" id="RHEA:34075"/>
        <dbReference type="ChEBI" id="CHEBI:43474"/>
        <dbReference type="ChEBI" id="CHEBI:57597"/>
        <dbReference type="ChEBI" id="CHEBI:57970"/>
        <dbReference type="ChEBI" id="CHEBI:59918"/>
        <dbReference type="EC" id="2.3.1.275"/>
    </reaction>
</comment>
<feature type="transmembrane region" description="Helical" evidence="10">
    <location>
        <begin position="106"/>
        <end position="130"/>
    </location>
</feature>
<feature type="transmembrane region" description="Helical" evidence="10">
    <location>
        <begin position="6"/>
        <end position="25"/>
    </location>
</feature>
<comment type="similarity">
    <text evidence="10">Belongs to the PlsY family.</text>
</comment>
<comment type="caution">
    <text evidence="11">The sequence shown here is derived from an EMBL/GenBank/DDBJ whole genome shotgun (WGS) entry which is preliminary data.</text>
</comment>